<evidence type="ECO:0000313" key="2">
    <source>
        <dbReference type="EMBL" id="MPN55912.1"/>
    </source>
</evidence>
<keyword evidence="2" id="KW-0648">Protein biosynthesis</keyword>
<dbReference type="GO" id="GO:0003746">
    <property type="term" value="F:translation elongation factor activity"/>
    <property type="evidence" value="ECO:0007669"/>
    <property type="project" value="UniProtKB-KW"/>
</dbReference>
<reference evidence="2" key="1">
    <citation type="submission" date="2019-08" db="EMBL/GenBank/DDBJ databases">
        <authorList>
            <person name="Kucharzyk K."/>
            <person name="Murdoch R.W."/>
            <person name="Higgins S."/>
            <person name="Loffler F."/>
        </authorList>
    </citation>
    <scope>NUCLEOTIDE SEQUENCE</scope>
</reference>
<dbReference type="Pfam" id="PF01272">
    <property type="entry name" value="GreA_GreB"/>
    <property type="match status" value="1"/>
</dbReference>
<keyword evidence="2" id="KW-0251">Elongation factor</keyword>
<dbReference type="AlphaFoldDB" id="A0A645IYH1"/>
<comment type="caution">
    <text evidence="2">The sequence shown here is derived from an EMBL/GenBank/DDBJ whole genome shotgun (WGS) entry which is preliminary data.</text>
</comment>
<accession>A0A645IYH1</accession>
<evidence type="ECO:0000259" key="1">
    <source>
        <dbReference type="Pfam" id="PF01272"/>
    </source>
</evidence>
<dbReference type="GO" id="GO:0032784">
    <property type="term" value="P:regulation of DNA-templated transcription elongation"/>
    <property type="evidence" value="ECO:0007669"/>
    <property type="project" value="InterPro"/>
</dbReference>
<name>A0A645IYH1_9ZZZZ</name>
<organism evidence="2">
    <name type="scientific">bioreactor metagenome</name>
    <dbReference type="NCBI Taxonomy" id="1076179"/>
    <lineage>
        <taxon>unclassified sequences</taxon>
        <taxon>metagenomes</taxon>
        <taxon>ecological metagenomes</taxon>
    </lineage>
</organism>
<dbReference type="SUPFAM" id="SSF54534">
    <property type="entry name" value="FKBP-like"/>
    <property type="match status" value="1"/>
</dbReference>
<dbReference type="InterPro" id="IPR036953">
    <property type="entry name" value="GreA/GreB_C_sf"/>
</dbReference>
<gene>
    <name evidence="2" type="primary">greA_64</name>
    <name evidence="2" type="ORF">SDC9_203596</name>
</gene>
<feature type="domain" description="Transcription elongation factor GreA/GreB C-terminal" evidence="1">
    <location>
        <begin position="2"/>
        <end position="56"/>
    </location>
</feature>
<dbReference type="InterPro" id="IPR001437">
    <property type="entry name" value="Tscrpt_elong_fac_GreA/B_C"/>
</dbReference>
<dbReference type="EMBL" id="VSSQ01125664">
    <property type="protein sequence ID" value="MPN55912.1"/>
    <property type="molecule type" value="Genomic_DNA"/>
</dbReference>
<sequence>MIGCTVALRFEDGVQEIYQLLGAWDGDPERNWLSYKTRLGEAVYGHKVGSRLTVPGNRVCVLESVRPLPSDVLDELD</sequence>
<dbReference type="GO" id="GO:0003677">
    <property type="term" value="F:DNA binding"/>
    <property type="evidence" value="ECO:0007669"/>
    <property type="project" value="InterPro"/>
</dbReference>
<protein>
    <submittedName>
        <fullName evidence="2">Transcription elongation factor GreA</fullName>
    </submittedName>
</protein>
<proteinExistence type="predicted"/>
<dbReference type="Gene3D" id="3.10.50.30">
    <property type="entry name" value="Transcription elongation factor, GreA/GreB, C-terminal domain"/>
    <property type="match status" value="1"/>
</dbReference>